<keyword evidence="2" id="KW-1185">Reference proteome</keyword>
<dbReference type="Proteomes" id="UP000297861">
    <property type="component" value="Unassembled WGS sequence"/>
</dbReference>
<sequence length="266" mass="29513">MKKIKKQYRLILFYFMLISFGLKAQVGINTEDIRGVFHLDAVADNNPIISSLSESNDVVITSDGNMGVGTITPTSRLHIKSDTPYSAFRLRTSTSTGAVLLGDSSGNAFWGITKGNGGRKFSFLPVATSINNNTTKQILLDTEDSNGIKVQSDGSYAVIIRWSPALRFTSKVRRSVQIRYELKRKRVGVADIVCQAVTDQPSMETNQYSTTFMSLVAQDVLKDDILYINVTFTGVSGEYLYMDRTWTGNTSSAKTFDTQSVIFYKL</sequence>
<evidence type="ECO:0000313" key="2">
    <source>
        <dbReference type="Proteomes" id="UP000297861"/>
    </source>
</evidence>
<dbReference type="STRING" id="1121485.GCA_000426485_03039"/>
<dbReference type="AlphaFoldDB" id="A0A4Y8KUI0"/>
<comment type="caution">
    <text evidence="1">The sequence shown here is derived from an EMBL/GenBank/DDBJ whole genome shotgun (WGS) entry which is preliminary data.</text>
</comment>
<reference evidence="1 2" key="1">
    <citation type="submission" date="2019-03" db="EMBL/GenBank/DDBJ databases">
        <title>San Antonio Military Medical Center submission to MRSN (WRAIR), pending publication.</title>
        <authorList>
            <person name="Blyth D.M."/>
            <person name="Mccarthy S.L."/>
            <person name="Schall S.E."/>
            <person name="Stam J.A."/>
            <person name="Ong A.C."/>
            <person name="Mcgann P.T."/>
        </authorList>
    </citation>
    <scope>NUCLEOTIDE SEQUENCE [LARGE SCALE GENOMIC DNA]</scope>
    <source>
        <strain evidence="1 2">MRSN571793</strain>
    </source>
</reference>
<proteinExistence type="predicted"/>
<dbReference type="RefSeq" id="WP_134437629.1">
    <property type="nucleotide sequence ID" value="NZ_SOML01000020.1"/>
</dbReference>
<gene>
    <name evidence="1" type="ORF">E2605_19225</name>
</gene>
<dbReference type="OrthoDB" id="998147at2"/>
<accession>A0A4Y8KUI0</accession>
<protein>
    <submittedName>
        <fullName evidence="1">Uncharacterized protein</fullName>
    </submittedName>
</protein>
<name>A0A4Y8KUI0_9BACT</name>
<evidence type="ECO:0000313" key="1">
    <source>
        <dbReference type="EMBL" id="TFD91904.1"/>
    </source>
</evidence>
<dbReference type="EMBL" id="SOML01000020">
    <property type="protein sequence ID" value="TFD91904.1"/>
    <property type="molecule type" value="Genomic_DNA"/>
</dbReference>
<organism evidence="1 2">
    <name type="scientific">Dysgonomonas capnocytophagoides</name>
    <dbReference type="NCBI Taxonomy" id="45254"/>
    <lineage>
        <taxon>Bacteria</taxon>
        <taxon>Pseudomonadati</taxon>
        <taxon>Bacteroidota</taxon>
        <taxon>Bacteroidia</taxon>
        <taxon>Bacteroidales</taxon>
        <taxon>Dysgonomonadaceae</taxon>
        <taxon>Dysgonomonas</taxon>
    </lineage>
</organism>